<evidence type="ECO:0000313" key="2">
    <source>
        <dbReference type="Proteomes" id="UP000790377"/>
    </source>
</evidence>
<comment type="caution">
    <text evidence="1">The sequence shown here is derived from an EMBL/GenBank/DDBJ whole genome shotgun (WGS) entry which is preliminary data.</text>
</comment>
<accession>A0ACB8AQI7</accession>
<dbReference type="Proteomes" id="UP000790377">
    <property type="component" value="Unassembled WGS sequence"/>
</dbReference>
<gene>
    <name evidence="1" type="ORF">BJ138DRAFT_60180</name>
</gene>
<keyword evidence="2" id="KW-1185">Reference proteome</keyword>
<evidence type="ECO:0000313" key="1">
    <source>
        <dbReference type="EMBL" id="KAH7915580.1"/>
    </source>
</evidence>
<proteinExistence type="predicted"/>
<name>A0ACB8AQI7_9AGAM</name>
<sequence length="303" mass="33627">MSVSLEEAAVLSVTSEGVFYGVAALMAMSVIRDGWPKVYGRRICFVVSMISFLLSTVHLALHIVHADLRVRSKDTHDASHALMSRILISKYAIYVIQTCLSDTILIWRSYAISGSRTCYAFFPALLWVCAIGIGATAISLLSISGDDHLSDTPASPWIAAFYGLTLATHFSGTAIIVFFISHHFVQVRRILRSRGTSYLRIIVAHIGAHLMYGCVVFATLICFLCKCPVIHITAELVVPIASITQFITMIRPRPRRNQPHPVDLSFEAQQRTSMVKDDVLSEYSDNEEIMTVDISDMPICTHC</sequence>
<reference evidence="1" key="1">
    <citation type="journal article" date="2021" name="New Phytol.">
        <title>Evolutionary innovations through gain and loss of genes in the ectomycorrhizal Boletales.</title>
        <authorList>
            <person name="Wu G."/>
            <person name="Miyauchi S."/>
            <person name="Morin E."/>
            <person name="Kuo A."/>
            <person name="Drula E."/>
            <person name="Varga T."/>
            <person name="Kohler A."/>
            <person name="Feng B."/>
            <person name="Cao Y."/>
            <person name="Lipzen A."/>
            <person name="Daum C."/>
            <person name="Hundley H."/>
            <person name="Pangilinan J."/>
            <person name="Johnson J."/>
            <person name="Barry K."/>
            <person name="LaButti K."/>
            <person name="Ng V."/>
            <person name="Ahrendt S."/>
            <person name="Min B."/>
            <person name="Choi I.G."/>
            <person name="Park H."/>
            <person name="Plett J.M."/>
            <person name="Magnuson J."/>
            <person name="Spatafora J.W."/>
            <person name="Nagy L.G."/>
            <person name="Henrissat B."/>
            <person name="Grigoriev I.V."/>
            <person name="Yang Z.L."/>
            <person name="Xu J."/>
            <person name="Martin F.M."/>
        </authorList>
    </citation>
    <scope>NUCLEOTIDE SEQUENCE</scope>
    <source>
        <strain evidence="1">ATCC 28755</strain>
    </source>
</reference>
<protein>
    <submittedName>
        <fullName evidence="1">Uncharacterized protein</fullName>
    </submittedName>
</protein>
<organism evidence="1 2">
    <name type="scientific">Hygrophoropsis aurantiaca</name>
    <dbReference type="NCBI Taxonomy" id="72124"/>
    <lineage>
        <taxon>Eukaryota</taxon>
        <taxon>Fungi</taxon>
        <taxon>Dikarya</taxon>
        <taxon>Basidiomycota</taxon>
        <taxon>Agaricomycotina</taxon>
        <taxon>Agaricomycetes</taxon>
        <taxon>Agaricomycetidae</taxon>
        <taxon>Boletales</taxon>
        <taxon>Coniophorineae</taxon>
        <taxon>Hygrophoropsidaceae</taxon>
        <taxon>Hygrophoropsis</taxon>
    </lineage>
</organism>
<dbReference type="EMBL" id="MU267599">
    <property type="protein sequence ID" value="KAH7915580.1"/>
    <property type="molecule type" value="Genomic_DNA"/>
</dbReference>